<keyword evidence="1" id="KW-1185">Reference proteome</keyword>
<evidence type="ECO:0000313" key="1">
    <source>
        <dbReference type="Proteomes" id="UP000887540"/>
    </source>
</evidence>
<sequence length="121" mass="13037">MVIPAKLLGYVFKVGAIVSFIDENVLASDGIDALDVVIIFVVGLMDDDGLVSDGTADDEVVKEFVLDREKGSAVDEDMIVSGDAVIVDFAGVETAALFCVKFEATKKIKYLSKQLIIFETQ</sequence>
<protein>
    <submittedName>
        <fullName evidence="2">Uncharacterized protein</fullName>
    </submittedName>
</protein>
<proteinExistence type="predicted"/>
<dbReference type="AlphaFoldDB" id="A0A914D8Y1"/>
<organism evidence="1 2">
    <name type="scientific">Acrobeloides nanus</name>
    <dbReference type="NCBI Taxonomy" id="290746"/>
    <lineage>
        <taxon>Eukaryota</taxon>
        <taxon>Metazoa</taxon>
        <taxon>Ecdysozoa</taxon>
        <taxon>Nematoda</taxon>
        <taxon>Chromadorea</taxon>
        <taxon>Rhabditida</taxon>
        <taxon>Tylenchina</taxon>
        <taxon>Cephalobomorpha</taxon>
        <taxon>Cephaloboidea</taxon>
        <taxon>Cephalobidae</taxon>
        <taxon>Acrobeloides</taxon>
    </lineage>
</organism>
<evidence type="ECO:0000313" key="2">
    <source>
        <dbReference type="WBParaSite" id="ACRNAN_scaffold20582.g30603.t1"/>
    </source>
</evidence>
<accession>A0A914D8Y1</accession>
<dbReference type="WBParaSite" id="ACRNAN_scaffold20582.g30603.t1">
    <property type="protein sequence ID" value="ACRNAN_scaffold20582.g30603.t1"/>
    <property type="gene ID" value="ACRNAN_scaffold20582.g30603"/>
</dbReference>
<name>A0A914D8Y1_9BILA</name>
<reference evidence="2" key="1">
    <citation type="submission" date="2022-11" db="UniProtKB">
        <authorList>
            <consortium name="WormBaseParasite"/>
        </authorList>
    </citation>
    <scope>IDENTIFICATION</scope>
</reference>
<dbReference type="Proteomes" id="UP000887540">
    <property type="component" value="Unplaced"/>
</dbReference>